<dbReference type="EnsemblPlants" id="Ma02_t18180.1">
    <property type="protein sequence ID" value="Ma02_p18180.1"/>
    <property type="gene ID" value="Ma02_g18180"/>
</dbReference>
<keyword evidence="3" id="KW-1185">Reference proteome</keyword>
<dbReference type="EMBL" id="HG996467">
    <property type="protein sequence ID" value="CAG1862408.1"/>
    <property type="molecule type" value="Genomic_DNA"/>
</dbReference>
<evidence type="ECO:0000313" key="3">
    <source>
        <dbReference type="Proteomes" id="UP000012960"/>
    </source>
</evidence>
<dbReference type="Proteomes" id="UP000012960">
    <property type="component" value="Unplaced"/>
</dbReference>
<organism evidence="2 3">
    <name type="scientific">Musa acuminata subsp. malaccensis</name>
    <name type="common">Wild banana</name>
    <name type="synonym">Musa malaccensis</name>
    <dbReference type="NCBI Taxonomy" id="214687"/>
    <lineage>
        <taxon>Eukaryota</taxon>
        <taxon>Viridiplantae</taxon>
        <taxon>Streptophyta</taxon>
        <taxon>Embryophyta</taxon>
        <taxon>Tracheophyta</taxon>
        <taxon>Spermatophyta</taxon>
        <taxon>Magnoliopsida</taxon>
        <taxon>Liliopsida</taxon>
        <taxon>Zingiberales</taxon>
        <taxon>Musaceae</taxon>
        <taxon>Musa</taxon>
    </lineage>
</organism>
<dbReference type="InParanoid" id="A0A804I434"/>
<accession>A0A804I434</accession>
<evidence type="ECO:0000313" key="2">
    <source>
        <dbReference type="EnsemblPlants" id="Ma02_p18180.1"/>
    </source>
</evidence>
<name>A0A804I434_MUSAM</name>
<dbReference type="AlphaFoldDB" id="A0A804I434"/>
<evidence type="ECO:0000313" key="1">
    <source>
        <dbReference type="EMBL" id="CAG1862408.1"/>
    </source>
</evidence>
<proteinExistence type="predicted"/>
<sequence>MSAGRLCRFVQSIRCRVDSVGTDGCRRTYELRPRNQSKIW</sequence>
<reference evidence="2" key="2">
    <citation type="submission" date="2021-05" db="UniProtKB">
        <authorList>
            <consortium name="EnsemblPlants"/>
        </authorList>
    </citation>
    <scope>IDENTIFICATION</scope>
    <source>
        <strain evidence="2">subsp. malaccensis</strain>
    </source>
</reference>
<gene>
    <name evidence="1" type="ORF">GSMUA_73020.1</name>
</gene>
<protein>
    <submittedName>
        <fullName evidence="1">(wild Malaysian banana) hypothetical protein</fullName>
    </submittedName>
</protein>
<dbReference type="Gramene" id="Ma02_t18180.1">
    <property type="protein sequence ID" value="Ma02_p18180.1"/>
    <property type="gene ID" value="Ma02_g18180"/>
</dbReference>
<reference evidence="1" key="1">
    <citation type="submission" date="2021-03" db="EMBL/GenBank/DDBJ databases">
        <authorList>
            <consortium name="Genoscope - CEA"/>
            <person name="William W."/>
        </authorList>
    </citation>
    <scope>NUCLEOTIDE SEQUENCE</scope>
    <source>
        <strain evidence="1">Doubled-haploid Pahang</strain>
    </source>
</reference>